<evidence type="ECO:0000313" key="3">
    <source>
        <dbReference type="EMBL" id="AGA31167.1"/>
    </source>
</evidence>
<accession>L0DPJ4</accession>
<dbReference type="STRING" id="886293.Sinac_7113"/>
<evidence type="ECO:0000313" key="4">
    <source>
        <dbReference type="Proteomes" id="UP000010798"/>
    </source>
</evidence>
<feature type="transmembrane region" description="Helical" evidence="2">
    <location>
        <begin position="188"/>
        <end position="215"/>
    </location>
</feature>
<sequence>MTDGDRSRAGASAWLMRREFRVDGISAWVGRRRIALILVLGVFARVAQFLANRRNWLDEDSLAQNIVSKTYKEMFGPLSGAQLAPPGFLLVERFCFQLLGDRPFVLKIFPLLCGIAALFLFVRVAERCLRPNAVWIALALFAVSDDLIYFASELKQYSTDVAMGLLCDLLALDLLVSRPAQGLRLVRFTVVGAVVVWFSHPVAFVLAGLGIVLIASALAERAWKKGLCLALMCMVWGGSFVFVYVVSQEQLGHRGTMWAFWAFAFPPRPWTVFGGAEWLVRSVLYLFANPIEIQTPLGPTLSALLSFGFFLIGCASFVRRKANQPLGMLVAPGLITLFASCLHLYPFHGRLLLFLVPALLLLIAEGVAWVIEWVGSRAFQGVLLGGLFLLPTLQATYHLFEPRQRTNFNSRGDRRPENLEPTHFPF</sequence>
<feature type="compositionally biased region" description="Basic and acidic residues" evidence="1">
    <location>
        <begin position="411"/>
        <end position="420"/>
    </location>
</feature>
<evidence type="ECO:0000256" key="1">
    <source>
        <dbReference type="SAM" id="MobiDB-lite"/>
    </source>
</evidence>
<keyword evidence="2" id="KW-1133">Transmembrane helix</keyword>
<proteinExistence type="predicted"/>
<reference evidence="3 4" key="1">
    <citation type="submission" date="2012-02" db="EMBL/GenBank/DDBJ databases">
        <title>Complete sequence of chromosome of Singulisphaera acidiphila DSM 18658.</title>
        <authorList>
            <consortium name="US DOE Joint Genome Institute (JGI-PGF)"/>
            <person name="Lucas S."/>
            <person name="Copeland A."/>
            <person name="Lapidus A."/>
            <person name="Glavina del Rio T."/>
            <person name="Dalin E."/>
            <person name="Tice H."/>
            <person name="Bruce D."/>
            <person name="Goodwin L."/>
            <person name="Pitluck S."/>
            <person name="Peters L."/>
            <person name="Ovchinnikova G."/>
            <person name="Chertkov O."/>
            <person name="Kyrpides N."/>
            <person name="Mavromatis K."/>
            <person name="Ivanova N."/>
            <person name="Brettin T."/>
            <person name="Detter J.C."/>
            <person name="Han C."/>
            <person name="Larimer F."/>
            <person name="Land M."/>
            <person name="Hauser L."/>
            <person name="Markowitz V."/>
            <person name="Cheng J.-F."/>
            <person name="Hugenholtz P."/>
            <person name="Woyke T."/>
            <person name="Wu D."/>
            <person name="Tindall B."/>
            <person name="Pomrenke H."/>
            <person name="Brambilla E."/>
            <person name="Klenk H.-P."/>
            <person name="Eisen J.A."/>
        </authorList>
    </citation>
    <scope>NUCLEOTIDE SEQUENCE [LARGE SCALE GENOMIC DNA]</scope>
    <source>
        <strain evidence="4">ATCC BAA-1392 / DSM 18658 / VKM B-2454 / MOB10</strain>
    </source>
</reference>
<feature type="transmembrane region" description="Helical" evidence="2">
    <location>
        <begin position="34"/>
        <end position="51"/>
    </location>
</feature>
<feature type="transmembrane region" description="Helical" evidence="2">
    <location>
        <begin position="104"/>
        <end position="122"/>
    </location>
</feature>
<feature type="region of interest" description="Disordered" evidence="1">
    <location>
        <begin position="407"/>
        <end position="426"/>
    </location>
</feature>
<dbReference type="AlphaFoldDB" id="L0DPJ4"/>
<name>L0DPJ4_SINAD</name>
<keyword evidence="2" id="KW-0812">Transmembrane</keyword>
<protein>
    <recommendedName>
        <fullName evidence="5">Glycosyltransferase RgtA/B/C/D-like domain-containing protein</fullName>
    </recommendedName>
</protein>
<feature type="transmembrane region" description="Helical" evidence="2">
    <location>
        <begin position="300"/>
        <end position="318"/>
    </location>
</feature>
<feature type="transmembrane region" description="Helical" evidence="2">
    <location>
        <begin position="351"/>
        <end position="371"/>
    </location>
</feature>
<dbReference type="Proteomes" id="UP000010798">
    <property type="component" value="Chromosome"/>
</dbReference>
<dbReference type="EMBL" id="CP003364">
    <property type="protein sequence ID" value="AGA31167.1"/>
    <property type="molecule type" value="Genomic_DNA"/>
</dbReference>
<keyword evidence="4" id="KW-1185">Reference proteome</keyword>
<dbReference type="OrthoDB" id="8874072at2"/>
<feature type="transmembrane region" description="Helical" evidence="2">
    <location>
        <begin position="227"/>
        <end position="246"/>
    </location>
</feature>
<dbReference type="HOGENOM" id="CLU_643879_0_0_0"/>
<feature type="transmembrane region" description="Helical" evidence="2">
    <location>
        <begin position="325"/>
        <end position="345"/>
    </location>
</feature>
<evidence type="ECO:0008006" key="5">
    <source>
        <dbReference type="Google" id="ProtNLM"/>
    </source>
</evidence>
<evidence type="ECO:0000256" key="2">
    <source>
        <dbReference type="SAM" id="Phobius"/>
    </source>
</evidence>
<feature type="transmembrane region" description="Helical" evidence="2">
    <location>
        <begin position="378"/>
        <end position="400"/>
    </location>
</feature>
<dbReference type="RefSeq" id="WP_015250239.1">
    <property type="nucleotide sequence ID" value="NC_019892.1"/>
</dbReference>
<gene>
    <name evidence="3" type="ordered locus">Sinac_7113</name>
</gene>
<keyword evidence="2" id="KW-0472">Membrane</keyword>
<dbReference type="eggNOG" id="COG5305">
    <property type="taxonomic scope" value="Bacteria"/>
</dbReference>
<feature type="transmembrane region" description="Helical" evidence="2">
    <location>
        <begin position="134"/>
        <end position="151"/>
    </location>
</feature>
<organism evidence="3 4">
    <name type="scientific">Singulisphaera acidiphila (strain ATCC BAA-1392 / DSM 18658 / VKM B-2454 / MOB10)</name>
    <dbReference type="NCBI Taxonomy" id="886293"/>
    <lineage>
        <taxon>Bacteria</taxon>
        <taxon>Pseudomonadati</taxon>
        <taxon>Planctomycetota</taxon>
        <taxon>Planctomycetia</taxon>
        <taxon>Isosphaerales</taxon>
        <taxon>Isosphaeraceae</taxon>
        <taxon>Singulisphaera</taxon>
    </lineage>
</organism>
<dbReference type="KEGG" id="saci:Sinac_7113"/>